<dbReference type="InterPro" id="IPR050270">
    <property type="entry name" value="DegV_domain_contain"/>
</dbReference>
<dbReference type="Gene3D" id="3.40.50.10440">
    <property type="entry name" value="Dihydroxyacetone kinase, domain 1"/>
    <property type="match status" value="1"/>
</dbReference>
<sequence>MADFKILTDSCGDLSPALITQLELDVFPMFFHLGGKDYQNYPDDRELSNRVFYDNLRDGQVATTVAVNPAQWSELARPHLEAGKDILILAFSSGLSTTYQSACLAAEELREEFPDRKIEVVDSLCASMGEGLFCYHVARKRQSGATLEETKEYALSIRLKLCHWFTVDDLYFLKRGGRVSSTAALVGTMLQIKPVLHVDDEGHLIPVTKVRGRKAALNQLVKEMEATATDPENQTVFISHGDCIEDAQYVKKLIQEKLGTRNIILNPIGPVIGAHSGPGTVALFFLGSKR</sequence>
<keyword evidence="2" id="KW-0446">Lipid-binding</keyword>
<dbReference type="Pfam" id="PF02645">
    <property type="entry name" value="DegV"/>
    <property type="match status" value="1"/>
</dbReference>
<evidence type="ECO:0000256" key="2">
    <source>
        <dbReference type="ARBA" id="ARBA00023121"/>
    </source>
</evidence>
<dbReference type="Proteomes" id="UP000886741">
    <property type="component" value="Unassembled WGS sequence"/>
</dbReference>
<dbReference type="NCBIfam" id="TIGR00762">
    <property type="entry name" value="DegV"/>
    <property type="match status" value="1"/>
</dbReference>
<dbReference type="InterPro" id="IPR043168">
    <property type="entry name" value="DegV_C"/>
</dbReference>
<comment type="function">
    <text evidence="1">May bind long-chain fatty acids, such as palmitate, and may play a role in lipid transport or fatty acid metabolism.</text>
</comment>
<comment type="caution">
    <text evidence="3">The sequence shown here is derived from an EMBL/GenBank/DDBJ whole genome shotgun (WGS) entry which is preliminary data.</text>
</comment>
<accession>A0A9D1JUW2</accession>
<dbReference type="SUPFAM" id="SSF82549">
    <property type="entry name" value="DAK1/DegV-like"/>
    <property type="match status" value="1"/>
</dbReference>
<evidence type="ECO:0000313" key="4">
    <source>
        <dbReference type="Proteomes" id="UP000886741"/>
    </source>
</evidence>
<dbReference type="PANTHER" id="PTHR33434:SF3">
    <property type="entry name" value="DEGV DOMAIN-CONTAINING PROTEIN YITS"/>
    <property type="match status" value="1"/>
</dbReference>
<name>A0A9D1JUW2_9FIRM</name>
<dbReference type="PANTHER" id="PTHR33434">
    <property type="entry name" value="DEGV DOMAIN-CONTAINING PROTEIN DR_1986-RELATED"/>
    <property type="match status" value="1"/>
</dbReference>
<protein>
    <submittedName>
        <fullName evidence="3">DegV family protein</fullName>
    </submittedName>
</protein>
<reference evidence="3" key="2">
    <citation type="journal article" date="2021" name="PeerJ">
        <title>Extensive microbial diversity within the chicken gut microbiome revealed by metagenomics and culture.</title>
        <authorList>
            <person name="Gilroy R."/>
            <person name="Ravi A."/>
            <person name="Getino M."/>
            <person name="Pursley I."/>
            <person name="Horton D.L."/>
            <person name="Alikhan N.F."/>
            <person name="Baker D."/>
            <person name="Gharbi K."/>
            <person name="Hall N."/>
            <person name="Watson M."/>
            <person name="Adriaenssens E.M."/>
            <person name="Foster-Nyarko E."/>
            <person name="Jarju S."/>
            <person name="Secka A."/>
            <person name="Antonio M."/>
            <person name="Oren A."/>
            <person name="Chaudhuri R.R."/>
            <person name="La Ragione R."/>
            <person name="Hildebrand F."/>
            <person name="Pallen M.J."/>
        </authorList>
    </citation>
    <scope>NUCLEOTIDE SEQUENCE</scope>
    <source>
        <strain evidence="3">ChiBcec16-1751</strain>
    </source>
</reference>
<gene>
    <name evidence="3" type="ORF">IAA83_09925</name>
</gene>
<proteinExistence type="predicted"/>
<evidence type="ECO:0000313" key="3">
    <source>
        <dbReference type="EMBL" id="HIS65664.1"/>
    </source>
</evidence>
<dbReference type="GO" id="GO:0008289">
    <property type="term" value="F:lipid binding"/>
    <property type="evidence" value="ECO:0007669"/>
    <property type="project" value="UniProtKB-KW"/>
</dbReference>
<evidence type="ECO:0000256" key="1">
    <source>
        <dbReference type="ARBA" id="ARBA00003238"/>
    </source>
</evidence>
<dbReference type="EMBL" id="DVJJ01000149">
    <property type="protein sequence ID" value="HIS65664.1"/>
    <property type="molecule type" value="Genomic_DNA"/>
</dbReference>
<dbReference type="Gene3D" id="2.20.28.50">
    <property type="entry name" value="degv family protein"/>
    <property type="match status" value="1"/>
</dbReference>
<dbReference type="Gene3D" id="3.30.1180.10">
    <property type="match status" value="1"/>
</dbReference>
<dbReference type="InterPro" id="IPR003797">
    <property type="entry name" value="DegV"/>
</dbReference>
<dbReference type="PROSITE" id="PS51482">
    <property type="entry name" value="DEGV"/>
    <property type="match status" value="1"/>
</dbReference>
<organism evidence="3 4">
    <name type="scientific">Candidatus Avoscillospira avistercoris</name>
    <dbReference type="NCBI Taxonomy" id="2840707"/>
    <lineage>
        <taxon>Bacteria</taxon>
        <taxon>Bacillati</taxon>
        <taxon>Bacillota</taxon>
        <taxon>Clostridia</taxon>
        <taxon>Eubacteriales</taxon>
        <taxon>Oscillospiraceae</taxon>
        <taxon>Oscillospiraceae incertae sedis</taxon>
        <taxon>Candidatus Avoscillospira</taxon>
    </lineage>
</organism>
<reference evidence="3" key="1">
    <citation type="submission" date="2020-10" db="EMBL/GenBank/DDBJ databases">
        <authorList>
            <person name="Gilroy R."/>
        </authorList>
    </citation>
    <scope>NUCLEOTIDE SEQUENCE</scope>
    <source>
        <strain evidence="3">ChiBcec16-1751</strain>
    </source>
</reference>
<dbReference type="AlphaFoldDB" id="A0A9D1JUW2"/>